<dbReference type="Proteomes" id="UP000887565">
    <property type="component" value="Unplaced"/>
</dbReference>
<sequence length="145" mass="16404">MEENKVYQNGSSRAKMLVCLRLILFTGFLRRNHDYAPSDKVQPRSGSSDSGLNQPRSGSALISKFYRSLAAVQFAHPYEGSCANVKYSVRLTFYLHYHRLRFHYCVGFYLSAGSFAARFSTVALGLLLGQRHVCNIKTLNLSEKK</sequence>
<keyword evidence="1" id="KW-1185">Reference proteome</keyword>
<accession>A0A915L3C3</accession>
<evidence type="ECO:0000313" key="1">
    <source>
        <dbReference type="Proteomes" id="UP000887565"/>
    </source>
</evidence>
<organism evidence="1 2">
    <name type="scientific">Romanomermis culicivorax</name>
    <name type="common">Nematode worm</name>
    <dbReference type="NCBI Taxonomy" id="13658"/>
    <lineage>
        <taxon>Eukaryota</taxon>
        <taxon>Metazoa</taxon>
        <taxon>Ecdysozoa</taxon>
        <taxon>Nematoda</taxon>
        <taxon>Enoplea</taxon>
        <taxon>Dorylaimia</taxon>
        <taxon>Mermithida</taxon>
        <taxon>Mermithoidea</taxon>
        <taxon>Mermithidae</taxon>
        <taxon>Romanomermis</taxon>
    </lineage>
</organism>
<evidence type="ECO:0000313" key="2">
    <source>
        <dbReference type="WBParaSite" id="nRc.2.0.1.t45241-RA"/>
    </source>
</evidence>
<reference evidence="2" key="1">
    <citation type="submission" date="2022-11" db="UniProtKB">
        <authorList>
            <consortium name="WormBaseParasite"/>
        </authorList>
    </citation>
    <scope>IDENTIFICATION</scope>
</reference>
<protein>
    <submittedName>
        <fullName evidence="2">Uncharacterized protein</fullName>
    </submittedName>
</protein>
<dbReference type="AlphaFoldDB" id="A0A915L3C3"/>
<proteinExistence type="predicted"/>
<dbReference type="WBParaSite" id="nRc.2.0.1.t45241-RA">
    <property type="protein sequence ID" value="nRc.2.0.1.t45241-RA"/>
    <property type="gene ID" value="nRc.2.0.1.g45241"/>
</dbReference>
<name>A0A915L3C3_ROMCU</name>